<gene>
    <name evidence="1" type="ORF">FYK55_14005</name>
</gene>
<proteinExistence type="predicted"/>
<evidence type="ECO:0000313" key="2">
    <source>
        <dbReference type="Proteomes" id="UP000324479"/>
    </source>
</evidence>
<keyword evidence="2" id="KW-1185">Reference proteome</keyword>
<evidence type="ECO:0000313" key="1">
    <source>
        <dbReference type="EMBL" id="KAA5542643.1"/>
    </source>
</evidence>
<dbReference type="SUPFAM" id="SSF47226">
    <property type="entry name" value="Histidine-containing phosphotransfer domain, HPT domain"/>
    <property type="match status" value="1"/>
</dbReference>
<dbReference type="EMBL" id="VWOX01000007">
    <property type="protein sequence ID" value="KAA5542643.1"/>
    <property type="molecule type" value="Genomic_DNA"/>
</dbReference>
<dbReference type="AlphaFoldDB" id="A0A5M6D5L7"/>
<accession>A0A5M6D5L7</accession>
<comment type="caution">
    <text evidence="1">The sequence shown here is derived from an EMBL/GenBank/DDBJ whole genome shotgun (WGS) entry which is preliminary data.</text>
</comment>
<evidence type="ECO:0008006" key="3">
    <source>
        <dbReference type="Google" id="ProtNLM"/>
    </source>
</evidence>
<protein>
    <recommendedName>
        <fullName evidence="3">Hpt domain-containing protein</fullName>
    </recommendedName>
</protein>
<sequence length="118" mass="12775">MNESQRIRFSEALQRVAGDEEMLIMLAEIASEDGPEMLARLDEQVKAESCVEAAKTAHALKGLLSGFEAGEPTSHLQRLIEACRGGRRAEAKAIWNDISPAIESLLEEIAALGQVNAT</sequence>
<dbReference type="Proteomes" id="UP000324479">
    <property type="component" value="Unassembled WGS sequence"/>
</dbReference>
<organism evidence="1 2">
    <name type="scientific">Roseiconus nitratireducens</name>
    <dbReference type="NCBI Taxonomy" id="2605748"/>
    <lineage>
        <taxon>Bacteria</taxon>
        <taxon>Pseudomonadati</taxon>
        <taxon>Planctomycetota</taxon>
        <taxon>Planctomycetia</taxon>
        <taxon>Pirellulales</taxon>
        <taxon>Pirellulaceae</taxon>
        <taxon>Roseiconus</taxon>
    </lineage>
</organism>
<reference evidence="1 2" key="1">
    <citation type="submission" date="2019-08" db="EMBL/GenBank/DDBJ databases">
        <authorList>
            <person name="Dhanesh K."/>
            <person name="Kumar G."/>
            <person name="Sasikala C."/>
            <person name="Venkata Ramana C."/>
        </authorList>
    </citation>
    <scope>NUCLEOTIDE SEQUENCE [LARGE SCALE GENOMIC DNA]</scope>
    <source>
        <strain evidence="1 2">JC645</strain>
    </source>
</reference>
<dbReference type="RefSeq" id="WP_150077060.1">
    <property type="nucleotide sequence ID" value="NZ_VWOX01000007.1"/>
</dbReference>
<dbReference type="Gene3D" id="1.20.120.160">
    <property type="entry name" value="HPT domain"/>
    <property type="match status" value="1"/>
</dbReference>
<dbReference type="GO" id="GO:0000160">
    <property type="term" value="P:phosphorelay signal transduction system"/>
    <property type="evidence" value="ECO:0007669"/>
    <property type="project" value="InterPro"/>
</dbReference>
<dbReference type="InterPro" id="IPR036641">
    <property type="entry name" value="HPT_dom_sf"/>
</dbReference>
<name>A0A5M6D5L7_9BACT</name>